<feature type="compositionally biased region" description="Basic and acidic residues" evidence="1">
    <location>
        <begin position="113"/>
        <end position="129"/>
    </location>
</feature>
<evidence type="ECO:0000313" key="2">
    <source>
        <dbReference type="EMBL" id="AUO19687.1"/>
    </source>
</evidence>
<keyword evidence="3" id="KW-1185">Reference proteome</keyword>
<dbReference type="KEGG" id="mpec:B9O19_01527"/>
<name>A0A2K9P352_9FIRM</name>
<evidence type="ECO:0000313" key="3">
    <source>
        <dbReference type="Proteomes" id="UP000235589"/>
    </source>
</evidence>
<sequence>MYKRYQSPPGSKPAGNPRPQNHPRNSHQDMGGDRFQNSYNDMGDNHFQSSYQDMGGNHFQGGHQDMGRNHSQSGHQDTGRNYSQSSSRNMGSGHSNAGSGNRQNQRANQNYDTPRHNSNDNFEYDGHRDDMNWNRAADYNHRNEPRGAPNPPAGGLGGLLSGLFGGGKSGGRREEPNIVKSILSFIPPGIYNTETKKILGILTAEDLLLAALILMIADSDENDDLALLIALVYIFMA</sequence>
<dbReference type="RefSeq" id="WP_102365870.1">
    <property type="nucleotide sequence ID" value="NZ_CP020991.1"/>
</dbReference>
<dbReference type="GeneID" id="98062918"/>
<organism evidence="2 3">
    <name type="scientific">Monoglobus pectinilyticus</name>
    <dbReference type="NCBI Taxonomy" id="1981510"/>
    <lineage>
        <taxon>Bacteria</taxon>
        <taxon>Bacillati</taxon>
        <taxon>Bacillota</taxon>
        <taxon>Clostridia</taxon>
        <taxon>Monoglobales</taxon>
        <taxon>Monoglobaceae</taxon>
        <taxon>Monoglobus</taxon>
    </lineage>
</organism>
<dbReference type="Proteomes" id="UP000235589">
    <property type="component" value="Chromosome"/>
</dbReference>
<feature type="region of interest" description="Disordered" evidence="1">
    <location>
        <begin position="1"/>
        <end position="129"/>
    </location>
</feature>
<reference evidence="2 3" key="1">
    <citation type="submission" date="2017-04" db="EMBL/GenBank/DDBJ databases">
        <title>Monoglobus pectinilyticus 14 draft genome.</title>
        <authorList>
            <person name="Kim C."/>
            <person name="Rosendale D.I."/>
            <person name="Kelly W.J."/>
            <person name="Tannock G.W."/>
            <person name="Patchett M.L."/>
            <person name="Jordens J.Z."/>
        </authorList>
    </citation>
    <scope>NUCLEOTIDE SEQUENCE [LARGE SCALE GENOMIC DNA]</scope>
    <source>
        <strain evidence="2 3">14</strain>
    </source>
</reference>
<protein>
    <submittedName>
        <fullName evidence="2">Uncharacterized protein</fullName>
    </submittedName>
</protein>
<dbReference type="AlphaFoldDB" id="A0A2K9P352"/>
<feature type="compositionally biased region" description="Polar residues" evidence="1">
    <location>
        <begin position="35"/>
        <end position="52"/>
    </location>
</feature>
<accession>A0A2K9P352</accession>
<gene>
    <name evidence="2" type="ORF">B9O19_01527</name>
</gene>
<feature type="compositionally biased region" description="Polar residues" evidence="1">
    <location>
        <begin position="69"/>
        <end position="112"/>
    </location>
</feature>
<dbReference type="EMBL" id="CP020991">
    <property type="protein sequence ID" value="AUO19687.1"/>
    <property type="molecule type" value="Genomic_DNA"/>
</dbReference>
<evidence type="ECO:0000256" key="1">
    <source>
        <dbReference type="SAM" id="MobiDB-lite"/>
    </source>
</evidence>
<proteinExistence type="predicted"/>